<reference evidence="1 2" key="1">
    <citation type="submission" date="2018-01" db="EMBL/GenBank/DDBJ databases">
        <title>Comparison of the Chinese Bamboo Partridge and Red Junglefowl genome sequences highlights the importance of demography in genome evolution.</title>
        <authorList>
            <person name="Tiley G.P."/>
            <person name="Kimball R.T."/>
            <person name="Braun E.L."/>
            <person name="Burleigh J.G."/>
        </authorList>
    </citation>
    <scope>NUCLEOTIDE SEQUENCE [LARGE SCALE GENOMIC DNA]</scope>
    <source>
        <strain evidence="1">RTK389</strain>
        <tissue evidence="1">Blood</tissue>
    </source>
</reference>
<keyword evidence="2" id="KW-1185">Reference proteome</keyword>
<dbReference type="EMBL" id="PPHD01015339">
    <property type="protein sequence ID" value="POI29426.1"/>
    <property type="molecule type" value="Genomic_DNA"/>
</dbReference>
<gene>
    <name evidence="1" type="ORF">CIB84_006824</name>
</gene>
<dbReference type="AlphaFoldDB" id="A0A2P4SZ82"/>
<comment type="caution">
    <text evidence="1">The sequence shown here is derived from an EMBL/GenBank/DDBJ whole genome shotgun (WGS) entry which is preliminary data.</text>
</comment>
<name>A0A2P4SZ82_BAMTH</name>
<dbReference type="Proteomes" id="UP000237246">
    <property type="component" value="Unassembled WGS sequence"/>
</dbReference>
<accession>A0A2P4SZ82</accession>
<evidence type="ECO:0000313" key="1">
    <source>
        <dbReference type="EMBL" id="POI29426.1"/>
    </source>
</evidence>
<evidence type="ECO:0000313" key="2">
    <source>
        <dbReference type="Proteomes" id="UP000237246"/>
    </source>
</evidence>
<proteinExistence type="predicted"/>
<organism evidence="1 2">
    <name type="scientific">Bambusicola thoracicus</name>
    <name type="common">Chinese bamboo-partridge</name>
    <name type="synonym">Perdix thoracica</name>
    <dbReference type="NCBI Taxonomy" id="9083"/>
    <lineage>
        <taxon>Eukaryota</taxon>
        <taxon>Metazoa</taxon>
        <taxon>Chordata</taxon>
        <taxon>Craniata</taxon>
        <taxon>Vertebrata</taxon>
        <taxon>Euteleostomi</taxon>
        <taxon>Archelosauria</taxon>
        <taxon>Archosauria</taxon>
        <taxon>Dinosauria</taxon>
        <taxon>Saurischia</taxon>
        <taxon>Theropoda</taxon>
        <taxon>Coelurosauria</taxon>
        <taxon>Aves</taxon>
        <taxon>Neognathae</taxon>
        <taxon>Galloanserae</taxon>
        <taxon>Galliformes</taxon>
        <taxon>Phasianidae</taxon>
        <taxon>Perdicinae</taxon>
        <taxon>Bambusicola</taxon>
    </lineage>
</organism>
<protein>
    <submittedName>
        <fullName evidence="1">Uncharacterized protein</fullName>
    </submittedName>
</protein>
<sequence length="136" mass="15148">MRGGRPGCREGALRLLLAAGPAGAERACAAAATRRLERAAAQQRSCGSLKGALRDSRVRGSSSPALFLPRAWLWERRGAAAAETRYCTYTAREEGSVWRRLYLLVPRWGSEKMVLYLLTRSLLRHVKLLFLRYSLG</sequence>